<protein>
    <submittedName>
        <fullName evidence="1">Uncharacterized protein</fullName>
    </submittedName>
</protein>
<organism evidence="1 2">
    <name type="scientific">Linderina pennispora</name>
    <dbReference type="NCBI Taxonomy" id="61395"/>
    <lineage>
        <taxon>Eukaryota</taxon>
        <taxon>Fungi</taxon>
        <taxon>Fungi incertae sedis</taxon>
        <taxon>Zoopagomycota</taxon>
        <taxon>Kickxellomycotina</taxon>
        <taxon>Kickxellomycetes</taxon>
        <taxon>Kickxellales</taxon>
        <taxon>Kickxellaceae</taxon>
        <taxon>Linderina</taxon>
    </lineage>
</organism>
<accession>A0A1Y1W2J6</accession>
<dbReference type="GeneID" id="63808365"/>
<dbReference type="SUPFAM" id="SSF48452">
    <property type="entry name" value="TPR-like"/>
    <property type="match status" value="1"/>
</dbReference>
<dbReference type="InterPro" id="IPR011990">
    <property type="entry name" value="TPR-like_helical_dom_sf"/>
</dbReference>
<dbReference type="Gene3D" id="1.25.40.10">
    <property type="entry name" value="Tetratricopeptide repeat domain"/>
    <property type="match status" value="1"/>
</dbReference>
<dbReference type="OrthoDB" id="2124108at2759"/>
<proteinExistence type="predicted"/>
<evidence type="ECO:0000313" key="2">
    <source>
        <dbReference type="Proteomes" id="UP000193922"/>
    </source>
</evidence>
<keyword evidence="2" id="KW-1185">Reference proteome</keyword>
<dbReference type="RefSeq" id="XP_040741519.1">
    <property type="nucleotide sequence ID" value="XM_040891717.1"/>
</dbReference>
<reference evidence="1 2" key="1">
    <citation type="submission" date="2016-07" db="EMBL/GenBank/DDBJ databases">
        <title>Pervasive Adenine N6-methylation of Active Genes in Fungi.</title>
        <authorList>
            <consortium name="DOE Joint Genome Institute"/>
            <person name="Mondo S.J."/>
            <person name="Dannebaum R.O."/>
            <person name="Kuo R.C."/>
            <person name="Labutti K."/>
            <person name="Haridas S."/>
            <person name="Kuo A."/>
            <person name="Salamov A."/>
            <person name="Ahrendt S.R."/>
            <person name="Lipzen A."/>
            <person name="Sullivan W."/>
            <person name="Andreopoulos W.B."/>
            <person name="Clum A."/>
            <person name="Lindquist E."/>
            <person name="Daum C."/>
            <person name="Ramamoorthy G.K."/>
            <person name="Gryganskyi A."/>
            <person name="Culley D."/>
            <person name="Magnuson J.K."/>
            <person name="James T.Y."/>
            <person name="O'Malley M.A."/>
            <person name="Stajich J.E."/>
            <person name="Spatafora J.W."/>
            <person name="Visel A."/>
            <person name="Grigoriev I.V."/>
        </authorList>
    </citation>
    <scope>NUCLEOTIDE SEQUENCE [LARGE SCALE GENOMIC DNA]</scope>
    <source>
        <strain evidence="1 2">ATCC 12442</strain>
    </source>
</reference>
<dbReference type="EMBL" id="MCFD01000012">
    <property type="protein sequence ID" value="ORX67632.1"/>
    <property type="molecule type" value="Genomic_DNA"/>
</dbReference>
<comment type="caution">
    <text evidence="1">The sequence shown here is derived from an EMBL/GenBank/DDBJ whole genome shotgun (WGS) entry which is preliminary data.</text>
</comment>
<dbReference type="Proteomes" id="UP000193922">
    <property type="component" value="Unassembled WGS sequence"/>
</dbReference>
<gene>
    <name evidence="1" type="ORF">DL89DRAFT_48061</name>
</gene>
<dbReference type="AlphaFoldDB" id="A0A1Y1W2J6"/>
<sequence>MIFESLEYFYDLYQGCGGAFPGYNQFLASVLRKLGRPVDALAQYTTYLGMRKQDAMVWQNIGQILRELGAEDLQAMQDLVRLSLAAFMRSYTIIQECKNWKSMAFAVERKQKQLNGLSQDAAASLDLLGFAAPTDVWSQCEDEMFTDNVQSLLDACSDALEIPVRWIAAQLSNTGESTEQQDDDEEKTGC</sequence>
<name>A0A1Y1W2J6_9FUNG</name>
<evidence type="ECO:0000313" key="1">
    <source>
        <dbReference type="EMBL" id="ORX67632.1"/>
    </source>
</evidence>